<dbReference type="InterPro" id="IPR001650">
    <property type="entry name" value="Helicase_C-like"/>
</dbReference>
<dbReference type="SMART" id="SM00490">
    <property type="entry name" value="HELICc"/>
    <property type="match status" value="1"/>
</dbReference>
<feature type="region of interest" description="Disordered" evidence="2">
    <location>
        <begin position="217"/>
        <end position="243"/>
    </location>
</feature>
<keyword evidence="1" id="KW-0378">Hydrolase</keyword>
<accession>A0AAD9IW95</accession>
<feature type="compositionally biased region" description="Polar residues" evidence="2">
    <location>
        <begin position="338"/>
        <end position="357"/>
    </location>
</feature>
<evidence type="ECO:0000313" key="5">
    <source>
        <dbReference type="Proteomes" id="UP001208570"/>
    </source>
</evidence>
<feature type="compositionally biased region" description="Acidic residues" evidence="2">
    <location>
        <begin position="607"/>
        <end position="627"/>
    </location>
</feature>
<dbReference type="SUPFAM" id="SSF52540">
    <property type="entry name" value="P-loop containing nucleoside triphosphate hydrolases"/>
    <property type="match status" value="1"/>
</dbReference>
<dbReference type="Pfam" id="PF00271">
    <property type="entry name" value="Helicase_C"/>
    <property type="match status" value="1"/>
</dbReference>
<dbReference type="GO" id="GO:0015616">
    <property type="term" value="F:DNA translocase activity"/>
    <property type="evidence" value="ECO:0007669"/>
    <property type="project" value="TreeGrafter"/>
</dbReference>
<dbReference type="PANTHER" id="PTHR45629:SF7">
    <property type="entry name" value="DNA EXCISION REPAIR PROTEIN ERCC-6-RELATED"/>
    <property type="match status" value="1"/>
</dbReference>
<gene>
    <name evidence="4" type="ORF">LSH36_1002g03053</name>
</gene>
<feature type="compositionally biased region" description="Polar residues" evidence="2">
    <location>
        <begin position="270"/>
        <end position="299"/>
    </location>
</feature>
<feature type="region of interest" description="Disordered" evidence="2">
    <location>
        <begin position="338"/>
        <end position="363"/>
    </location>
</feature>
<dbReference type="GO" id="GO:0016787">
    <property type="term" value="F:hydrolase activity"/>
    <property type="evidence" value="ECO:0007669"/>
    <property type="project" value="UniProtKB-KW"/>
</dbReference>
<dbReference type="PANTHER" id="PTHR45629">
    <property type="entry name" value="SNF2/RAD54 FAMILY MEMBER"/>
    <property type="match status" value="1"/>
</dbReference>
<feature type="compositionally biased region" description="Basic and acidic residues" evidence="2">
    <location>
        <begin position="586"/>
        <end position="606"/>
    </location>
</feature>
<protein>
    <recommendedName>
        <fullName evidence="3">Helicase C-terminal domain-containing protein</fullName>
    </recommendedName>
</protein>
<evidence type="ECO:0000256" key="2">
    <source>
        <dbReference type="SAM" id="MobiDB-lite"/>
    </source>
</evidence>
<evidence type="ECO:0000256" key="1">
    <source>
        <dbReference type="ARBA" id="ARBA00022801"/>
    </source>
</evidence>
<dbReference type="Proteomes" id="UP001208570">
    <property type="component" value="Unassembled WGS sequence"/>
</dbReference>
<dbReference type="InterPro" id="IPR049730">
    <property type="entry name" value="SNF2/RAD54-like_C"/>
</dbReference>
<dbReference type="InterPro" id="IPR050496">
    <property type="entry name" value="SNF2_RAD54_helicase_repair"/>
</dbReference>
<dbReference type="Gene3D" id="3.40.50.300">
    <property type="entry name" value="P-loop containing nucleotide triphosphate hydrolases"/>
    <property type="match status" value="1"/>
</dbReference>
<name>A0AAD9IW95_9ANNE</name>
<evidence type="ECO:0000259" key="3">
    <source>
        <dbReference type="PROSITE" id="PS51194"/>
    </source>
</evidence>
<organism evidence="4 5">
    <name type="scientific">Paralvinella palmiformis</name>
    <dbReference type="NCBI Taxonomy" id="53620"/>
    <lineage>
        <taxon>Eukaryota</taxon>
        <taxon>Metazoa</taxon>
        <taxon>Spiralia</taxon>
        <taxon>Lophotrochozoa</taxon>
        <taxon>Annelida</taxon>
        <taxon>Polychaeta</taxon>
        <taxon>Sedentaria</taxon>
        <taxon>Canalipalpata</taxon>
        <taxon>Terebellida</taxon>
        <taxon>Terebelliformia</taxon>
        <taxon>Alvinellidae</taxon>
        <taxon>Paralvinella</taxon>
    </lineage>
</organism>
<sequence length="655" mass="74684">MQGHKVARLDGTIRHIEEREQIIKRFSQDKSYSMFLLTTQVGGVGLTLTAADRVVIFDPSWNPATDAQAVDRAFRIGQEKNVVIYRLITCGSIEEKIYRRQIFKDSITKQTTGESKNPFRYFSRQELHELFVLDNPRYSTTQVQLQEMHCNQRKSDTRLDEHIAYLYSLDMFGISDHDLMFSQEAHNSEDESGEAGHDYINTRVTNAQQAIAQESEENYQLTQQLGKYPAPEVNQPKTTRNTGNEDMQTELHVANESHISLSSSDDEQDSVTSSLNSHPDFSPESRSPVSQGNCSRSDTDNQQHFMLKTINTSEELKPAQFIHDQDCQTEDVHRKISTDNFQSNKDLNTRQTEQNNDPPGFETAIGLDSNECQATNLINSPSTSGETKETTSTPVIIKTPSRRRSVCIARTPIPKFSEDELKECTNELNTPESNIIREELLISPRPPEPIVNIFQPKNQSGSETEYETFVNAIPMNSTVLAGSRKVEMLAEEEESANSTDDVQMTDDVNRSMEMRSNQNEKKDDMSQLRINNTTTDLMSDLEDVEQEEIVIGESVVSESYHAEQDVIDEGEINLEEKNNGVTHGAYKDANEELNYQHEKYDQGKIEDDFEEDESESDEESEEEISEEDQQRYIDLMSHSRQVFSLTFYCLTLEAK</sequence>
<keyword evidence="5" id="KW-1185">Reference proteome</keyword>
<proteinExistence type="predicted"/>
<dbReference type="InterPro" id="IPR027417">
    <property type="entry name" value="P-loop_NTPase"/>
</dbReference>
<feature type="domain" description="Helicase C-terminal" evidence="3">
    <location>
        <begin position="1"/>
        <end position="119"/>
    </location>
</feature>
<feature type="region of interest" description="Disordered" evidence="2">
    <location>
        <begin position="586"/>
        <end position="632"/>
    </location>
</feature>
<dbReference type="CDD" id="cd18793">
    <property type="entry name" value="SF2_C_SNF"/>
    <property type="match status" value="1"/>
</dbReference>
<comment type="caution">
    <text evidence="4">The sequence shown here is derived from an EMBL/GenBank/DDBJ whole genome shotgun (WGS) entry which is preliminary data.</text>
</comment>
<dbReference type="AlphaFoldDB" id="A0AAD9IW95"/>
<dbReference type="PROSITE" id="PS51194">
    <property type="entry name" value="HELICASE_CTER"/>
    <property type="match status" value="1"/>
</dbReference>
<feature type="region of interest" description="Disordered" evidence="2">
    <location>
        <begin position="258"/>
        <end position="299"/>
    </location>
</feature>
<reference evidence="4" key="1">
    <citation type="journal article" date="2023" name="Mol. Biol. Evol.">
        <title>Third-Generation Sequencing Reveals the Adaptive Role of the Epigenome in Three Deep-Sea Polychaetes.</title>
        <authorList>
            <person name="Perez M."/>
            <person name="Aroh O."/>
            <person name="Sun Y."/>
            <person name="Lan Y."/>
            <person name="Juniper S.K."/>
            <person name="Young C.R."/>
            <person name="Angers B."/>
            <person name="Qian P.Y."/>
        </authorList>
    </citation>
    <scope>NUCLEOTIDE SEQUENCE</scope>
    <source>
        <strain evidence="4">P08H-3</strain>
    </source>
</reference>
<evidence type="ECO:0000313" key="4">
    <source>
        <dbReference type="EMBL" id="KAK2142049.1"/>
    </source>
</evidence>
<dbReference type="EMBL" id="JAODUP010001002">
    <property type="protein sequence ID" value="KAK2142049.1"/>
    <property type="molecule type" value="Genomic_DNA"/>
</dbReference>